<dbReference type="STRING" id="562729.RNAN_2497"/>
<keyword evidence="2" id="KW-1185">Reference proteome</keyword>
<dbReference type="EMBL" id="BAFK01000013">
    <property type="protein sequence ID" value="GAB59491.1"/>
    <property type="molecule type" value="Genomic_DNA"/>
</dbReference>
<dbReference type="Proteomes" id="UP000004374">
    <property type="component" value="Unassembled WGS sequence"/>
</dbReference>
<organism evidence="1 2">
    <name type="scientific">Rheinheimera nanhaiensis E407-8</name>
    <dbReference type="NCBI Taxonomy" id="562729"/>
    <lineage>
        <taxon>Bacteria</taxon>
        <taxon>Pseudomonadati</taxon>
        <taxon>Pseudomonadota</taxon>
        <taxon>Gammaproteobacteria</taxon>
        <taxon>Chromatiales</taxon>
        <taxon>Chromatiaceae</taxon>
        <taxon>Rheinheimera</taxon>
    </lineage>
</organism>
<sequence>MPLGSGGSAHKYDNQIQDDMAHSGKTHILFSVNKLLLLLQSCQLYSMVSLAWR</sequence>
<protein>
    <submittedName>
        <fullName evidence="1">Uncharacterized protein</fullName>
    </submittedName>
</protein>
<gene>
    <name evidence="1" type="ORF">RNAN_2497</name>
</gene>
<name>I1DZL3_9GAMM</name>
<evidence type="ECO:0000313" key="2">
    <source>
        <dbReference type="Proteomes" id="UP000004374"/>
    </source>
</evidence>
<reference evidence="1 2" key="1">
    <citation type="journal article" date="2012" name="J. Bacteriol.">
        <title>Genome Sequence of the Protease-Producing Bacterium Rheinheimera nanhaiensis E407-8T, Isolated from Deep-Sea Sediment of the South China Sea.</title>
        <authorList>
            <person name="Zhang X.-Y."/>
            <person name="Zhang Y.-J."/>
            <person name="Qin Q.-L."/>
            <person name="Xie B.-B."/>
            <person name="Chen X.-L."/>
            <person name="Zhou B.-C."/>
            <person name="Zhang Y.-Z."/>
        </authorList>
    </citation>
    <scope>NUCLEOTIDE SEQUENCE [LARGE SCALE GENOMIC DNA]</scope>
    <source>
        <strain evidence="1 2">E407-8</strain>
    </source>
</reference>
<accession>I1DZL3</accession>
<proteinExistence type="predicted"/>
<comment type="caution">
    <text evidence="1">The sequence shown here is derived from an EMBL/GenBank/DDBJ whole genome shotgun (WGS) entry which is preliminary data.</text>
</comment>
<evidence type="ECO:0000313" key="1">
    <source>
        <dbReference type="EMBL" id="GAB59491.1"/>
    </source>
</evidence>
<dbReference type="AlphaFoldDB" id="I1DZL3"/>